<accession>A0A7Y9GRT4</accession>
<evidence type="ECO:0000313" key="6">
    <source>
        <dbReference type="Proteomes" id="UP000576969"/>
    </source>
</evidence>
<dbReference type="FunFam" id="3.40.50.300:FF:000421">
    <property type="entry name" value="Branched-chain amino acid ABC transporter ATP-binding protein"/>
    <property type="match status" value="1"/>
</dbReference>
<dbReference type="InterPro" id="IPR003439">
    <property type="entry name" value="ABC_transporter-like_ATP-bd"/>
</dbReference>
<dbReference type="InterPro" id="IPR027417">
    <property type="entry name" value="P-loop_NTPase"/>
</dbReference>
<dbReference type="Proteomes" id="UP000576969">
    <property type="component" value="Unassembled WGS sequence"/>
</dbReference>
<keyword evidence="2" id="KW-0547">Nucleotide-binding</keyword>
<dbReference type="InterPro" id="IPR003593">
    <property type="entry name" value="AAA+_ATPase"/>
</dbReference>
<protein>
    <submittedName>
        <fullName evidence="5">Branched-chain amino acid transport system ATP-binding protein</fullName>
    </submittedName>
</protein>
<dbReference type="PROSITE" id="PS50893">
    <property type="entry name" value="ABC_TRANSPORTER_2"/>
    <property type="match status" value="1"/>
</dbReference>
<organism evidence="5 6">
    <name type="scientific">Microbacterium immunditiarum</name>
    <dbReference type="NCBI Taxonomy" id="337480"/>
    <lineage>
        <taxon>Bacteria</taxon>
        <taxon>Bacillati</taxon>
        <taxon>Actinomycetota</taxon>
        <taxon>Actinomycetes</taxon>
        <taxon>Micrococcales</taxon>
        <taxon>Microbacteriaceae</taxon>
        <taxon>Microbacterium</taxon>
    </lineage>
</organism>
<proteinExistence type="predicted"/>
<sequence length="255" mass="27161">MSAHLEVKAVSLHFGGLQVLSGLSFSVQPGTVCALIGPNGAGKTSLFNCISRLYRPSNGAITINAIDVLAVRAHDAVRIGIARTFQNLALFGTLTVRENVLAGAHGATSSGMVADLLRLPRARREMQATRAKADAVIDEIGLTHVAETTVSSLPFGTQKRVELARALMSDPQLLMLDEPANGLDHSEVEELAQLVRDIAERRDLTVLLVEHHIGMVMTVADHVVVLDAGRKVAEGDPQSVVNNPDVIRAYLGKAA</sequence>
<dbReference type="CDD" id="cd03219">
    <property type="entry name" value="ABC_Mj1267_LivG_branched"/>
    <property type="match status" value="1"/>
</dbReference>
<dbReference type="SUPFAM" id="SSF52540">
    <property type="entry name" value="P-loop containing nucleoside triphosphate hydrolases"/>
    <property type="match status" value="1"/>
</dbReference>
<dbReference type="SMART" id="SM00382">
    <property type="entry name" value="AAA"/>
    <property type="match status" value="1"/>
</dbReference>
<evidence type="ECO:0000259" key="4">
    <source>
        <dbReference type="PROSITE" id="PS50893"/>
    </source>
</evidence>
<dbReference type="RefSeq" id="WP_218852977.1">
    <property type="nucleotide sequence ID" value="NZ_JACCBV010000001.1"/>
</dbReference>
<dbReference type="PANTHER" id="PTHR45772:SF4">
    <property type="entry name" value="ABC TRANSPORTER ATP-BINDING PROTEIN"/>
    <property type="match status" value="1"/>
</dbReference>
<dbReference type="AlphaFoldDB" id="A0A7Y9GRT4"/>
<name>A0A7Y9GRT4_9MICO</name>
<keyword evidence="3 5" id="KW-0067">ATP-binding</keyword>
<feature type="domain" description="ABC transporter" evidence="4">
    <location>
        <begin position="5"/>
        <end position="253"/>
    </location>
</feature>
<keyword evidence="1" id="KW-0813">Transport</keyword>
<dbReference type="Gene3D" id="3.40.50.300">
    <property type="entry name" value="P-loop containing nucleotide triphosphate hydrolases"/>
    <property type="match status" value="1"/>
</dbReference>
<dbReference type="PANTHER" id="PTHR45772">
    <property type="entry name" value="CONSERVED COMPONENT OF ABC TRANSPORTER FOR NATURAL AMINO ACIDS-RELATED"/>
    <property type="match status" value="1"/>
</dbReference>
<evidence type="ECO:0000256" key="3">
    <source>
        <dbReference type="ARBA" id="ARBA00022840"/>
    </source>
</evidence>
<gene>
    <name evidence="5" type="ORF">BJ991_003572</name>
</gene>
<evidence type="ECO:0000256" key="2">
    <source>
        <dbReference type="ARBA" id="ARBA00022741"/>
    </source>
</evidence>
<keyword evidence="6" id="KW-1185">Reference proteome</keyword>
<evidence type="ECO:0000313" key="5">
    <source>
        <dbReference type="EMBL" id="NYE21544.1"/>
    </source>
</evidence>
<comment type="caution">
    <text evidence="5">The sequence shown here is derived from an EMBL/GenBank/DDBJ whole genome shotgun (WGS) entry which is preliminary data.</text>
</comment>
<dbReference type="GO" id="GO:0016887">
    <property type="term" value="F:ATP hydrolysis activity"/>
    <property type="evidence" value="ECO:0007669"/>
    <property type="project" value="InterPro"/>
</dbReference>
<dbReference type="GO" id="GO:0005524">
    <property type="term" value="F:ATP binding"/>
    <property type="evidence" value="ECO:0007669"/>
    <property type="project" value="UniProtKB-KW"/>
</dbReference>
<dbReference type="InterPro" id="IPR032823">
    <property type="entry name" value="BCA_ABC_TP_C"/>
</dbReference>
<dbReference type="Pfam" id="PF12399">
    <property type="entry name" value="BCA_ABC_TP_C"/>
    <property type="match status" value="1"/>
</dbReference>
<dbReference type="Pfam" id="PF00005">
    <property type="entry name" value="ABC_tran"/>
    <property type="match status" value="1"/>
</dbReference>
<dbReference type="EMBL" id="JACCBV010000001">
    <property type="protein sequence ID" value="NYE21544.1"/>
    <property type="molecule type" value="Genomic_DNA"/>
</dbReference>
<evidence type="ECO:0000256" key="1">
    <source>
        <dbReference type="ARBA" id="ARBA00022448"/>
    </source>
</evidence>
<dbReference type="GO" id="GO:0005886">
    <property type="term" value="C:plasma membrane"/>
    <property type="evidence" value="ECO:0007669"/>
    <property type="project" value="TreeGrafter"/>
</dbReference>
<dbReference type="InterPro" id="IPR051120">
    <property type="entry name" value="ABC_AA/LPS_Transport"/>
</dbReference>
<reference evidence="5 6" key="1">
    <citation type="submission" date="2020-07" db="EMBL/GenBank/DDBJ databases">
        <title>Sequencing the genomes of 1000 actinobacteria strains.</title>
        <authorList>
            <person name="Klenk H.-P."/>
        </authorList>
    </citation>
    <scope>NUCLEOTIDE SEQUENCE [LARGE SCALE GENOMIC DNA]</scope>
    <source>
        <strain evidence="5 6">DSM 24662</strain>
    </source>
</reference>